<dbReference type="AlphaFoldDB" id="C7N754"/>
<evidence type="ECO:0000313" key="3">
    <source>
        <dbReference type="EMBL" id="ACV22739.1"/>
    </source>
</evidence>
<dbReference type="GO" id="GO:0031177">
    <property type="term" value="F:phosphopantetheine binding"/>
    <property type="evidence" value="ECO:0007669"/>
    <property type="project" value="TreeGrafter"/>
</dbReference>
<dbReference type="Gene3D" id="3.40.50.12780">
    <property type="entry name" value="N-terminal domain of ligase-like"/>
    <property type="match status" value="1"/>
</dbReference>
<dbReference type="SUPFAM" id="SSF56801">
    <property type="entry name" value="Acetyl-CoA synthetase-like"/>
    <property type="match status" value="1"/>
</dbReference>
<evidence type="ECO:0000259" key="2">
    <source>
        <dbReference type="Pfam" id="PF13193"/>
    </source>
</evidence>
<dbReference type="PANTHER" id="PTHR45527:SF1">
    <property type="entry name" value="FATTY ACID SYNTHASE"/>
    <property type="match status" value="1"/>
</dbReference>
<dbReference type="InterPro" id="IPR000873">
    <property type="entry name" value="AMP-dep_synth/lig_dom"/>
</dbReference>
<dbReference type="EMBL" id="CP001684">
    <property type="protein sequence ID" value="ACV22739.1"/>
    <property type="molecule type" value="Genomic_DNA"/>
</dbReference>
<protein>
    <submittedName>
        <fullName evidence="3">Non-ribosomal peptide synthase</fullName>
    </submittedName>
</protein>
<evidence type="ECO:0000313" key="4">
    <source>
        <dbReference type="Proteomes" id="UP000002026"/>
    </source>
</evidence>
<dbReference type="eggNOG" id="COG1020">
    <property type="taxonomic scope" value="Bacteria"/>
</dbReference>
<dbReference type="InterPro" id="IPR010071">
    <property type="entry name" value="AA_adenyl_dom"/>
</dbReference>
<dbReference type="KEGG" id="shi:Shel_17200"/>
<organism evidence="3 4">
    <name type="scientific">Slackia heliotrinireducens (strain ATCC 29202 / DSM 20476 / NCTC 11029 / RHS 1)</name>
    <name type="common">Peptococcus heliotrinreducens</name>
    <dbReference type="NCBI Taxonomy" id="471855"/>
    <lineage>
        <taxon>Bacteria</taxon>
        <taxon>Bacillati</taxon>
        <taxon>Actinomycetota</taxon>
        <taxon>Coriobacteriia</taxon>
        <taxon>Eggerthellales</taxon>
        <taxon>Eggerthellaceae</taxon>
        <taxon>Slackia</taxon>
    </lineage>
</organism>
<dbReference type="PANTHER" id="PTHR45527">
    <property type="entry name" value="NONRIBOSOMAL PEPTIDE SYNTHETASE"/>
    <property type="match status" value="1"/>
</dbReference>
<proteinExistence type="predicted"/>
<dbReference type="STRING" id="471855.Shel_17200"/>
<dbReference type="Proteomes" id="UP000002026">
    <property type="component" value="Chromosome"/>
</dbReference>
<dbReference type="InterPro" id="IPR025110">
    <property type="entry name" value="AMP-bd_C"/>
</dbReference>
<dbReference type="GO" id="GO:0043041">
    <property type="term" value="P:amino acid activation for nonribosomal peptide biosynthetic process"/>
    <property type="evidence" value="ECO:0007669"/>
    <property type="project" value="TreeGrafter"/>
</dbReference>
<sequence>MKNVLEWLEATAKRVPDKPAVCDVESTLTYAQLEAEARRIGTWLASRVQPHVPVALYMEKSTECLALMLGATYARCPYSVIDVRQPANRVASILDTLQPGIVLTDARNAEHAAEMFTETPYEPVLASSIDAVADDGAIARLRAEALDTDPLYVNFTSGSTGTPKGVCVAHRSVIDFIGCFTDTFGFTQDDEIANQAPFDFDVSVKDLYSGMRVGATVHLIPREYFSQPALLMDYLVERRVTVCTWAVSAMCFVSIMGGFEYKVPETISKVLFSGEVMPPKQLAKWKKYLPHAMYVNLYGPTEVTCNCTYHIVDRDYAKDETIPAGRAFDNERVFLLDEDDREVTEAGEQGEVCVCGTCLALGYYNAPERTAKAFMQNPLNTRTIEMMYRTGDIATWTEEGELMYVGRKDHQIKHLGQRIELGEIETAAQALDGITRACCVYNARKKRILMFYTGSIGSDELLEGMRAVVPQYMVPSKVFQLDEMPMTKNGKVDRNALAQMKGAN</sequence>
<feature type="domain" description="AMP-binding enzyme C-terminal" evidence="2">
    <location>
        <begin position="423"/>
        <end position="491"/>
    </location>
</feature>
<dbReference type="PROSITE" id="PS00455">
    <property type="entry name" value="AMP_BINDING"/>
    <property type="match status" value="1"/>
</dbReference>
<dbReference type="GO" id="GO:0005737">
    <property type="term" value="C:cytoplasm"/>
    <property type="evidence" value="ECO:0007669"/>
    <property type="project" value="TreeGrafter"/>
</dbReference>
<evidence type="ECO:0000259" key="1">
    <source>
        <dbReference type="Pfam" id="PF00501"/>
    </source>
</evidence>
<accession>C7N754</accession>
<gene>
    <name evidence="3" type="ordered locus">Shel_17200</name>
</gene>
<dbReference type="CDD" id="cd05930">
    <property type="entry name" value="A_NRPS"/>
    <property type="match status" value="1"/>
</dbReference>
<dbReference type="GO" id="GO:0044550">
    <property type="term" value="P:secondary metabolite biosynthetic process"/>
    <property type="evidence" value="ECO:0007669"/>
    <property type="project" value="TreeGrafter"/>
</dbReference>
<keyword evidence="4" id="KW-1185">Reference proteome</keyword>
<dbReference type="Gene3D" id="3.30.300.30">
    <property type="match status" value="1"/>
</dbReference>
<dbReference type="InterPro" id="IPR020845">
    <property type="entry name" value="AMP-binding_CS"/>
</dbReference>
<name>C7N754_SLAHD</name>
<reference evidence="3 4" key="1">
    <citation type="journal article" date="2009" name="Stand. Genomic Sci.">
        <title>Complete genome sequence of Slackia heliotrinireducens type strain (RHS 1).</title>
        <authorList>
            <person name="Pukall R."/>
            <person name="Lapidus A."/>
            <person name="Nolan M."/>
            <person name="Copeland A."/>
            <person name="Glavina Del Rio T."/>
            <person name="Lucas S."/>
            <person name="Chen F."/>
            <person name="Tice H."/>
            <person name="Cheng J.F."/>
            <person name="Chertkov O."/>
            <person name="Bruce D."/>
            <person name="Goodwin L."/>
            <person name="Kuske C."/>
            <person name="Brettin T."/>
            <person name="Detter J.C."/>
            <person name="Han C."/>
            <person name="Pitluck S."/>
            <person name="Pati A."/>
            <person name="Mavrommatis K."/>
            <person name="Ivanova N."/>
            <person name="Ovchinnikova G."/>
            <person name="Chen A."/>
            <person name="Palaniappan K."/>
            <person name="Schneider S."/>
            <person name="Rohde M."/>
            <person name="Chain P."/>
            <person name="D'haeseleer P."/>
            <person name="Goker M."/>
            <person name="Bristow J."/>
            <person name="Eisen J.A."/>
            <person name="Markowitz V."/>
            <person name="Kyrpides N.C."/>
            <person name="Klenk H.P."/>
            <person name="Hugenholtz P."/>
        </authorList>
    </citation>
    <scope>NUCLEOTIDE SEQUENCE [LARGE SCALE GENOMIC DNA]</scope>
    <source>
        <strain evidence="4">ATCC 29202 / DSM 20476 / NCTC 11029 / RHS 1</strain>
    </source>
</reference>
<dbReference type="RefSeq" id="WP_012798841.1">
    <property type="nucleotide sequence ID" value="NC_013165.1"/>
</dbReference>
<dbReference type="Pfam" id="PF13193">
    <property type="entry name" value="AMP-binding_C"/>
    <property type="match status" value="1"/>
</dbReference>
<dbReference type="Pfam" id="PF00501">
    <property type="entry name" value="AMP-binding"/>
    <property type="match status" value="1"/>
</dbReference>
<dbReference type="InterPro" id="IPR042099">
    <property type="entry name" value="ANL_N_sf"/>
</dbReference>
<feature type="domain" description="AMP-dependent synthetase/ligase" evidence="1">
    <location>
        <begin position="8"/>
        <end position="364"/>
    </location>
</feature>
<dbReference type="NCBIfam" id="TIGR01733">
    <property type="entry name" value="AA-adenyl-dom"/>
    <property type="match status" value="1"/>
</dbReference>
<dbReference type="HOGENOM" id="CLU_000022_2_12_11"/>
<dbReference type="InterPro" id="IPR045851">
    <property type="entry name" value="AMP-bd_C_sf"/>
</dbReference>